<evidence type="ECO:0000256" key="2">
    <source>
        <dbReference type="ARBA" id="ARBA00005236"/>
    </source>
</evidence>
<keyword evidence="3" id="KW-1003">Cell membrane</keyword>
<dbReference type="GO" id="GO:0044874">
    <property type="term" value="P:lipoprotein localization to outer membrane"/>
    <property type="evidence" value="ECO:0007669"/>
    <property type="project" value="TreeGrafter"/>
</dbReference>
<proteinExistence type="inferred from homology"/>
<feature type="transmembrane region" description="Helical" evidence="7">
    <location>
        <begin position="373"/>
        <end position="397"/>
    </location>
</feature>
<evidence type="ECO:0000256" key="3">
    <source>
        <dbReference type="ARBA" id="ARBA00022475"/>
    </source>
</evidence>
<feature type="transmembrane region" description="Helical" evidence="7">
    <location>
        <begin position="278"/>
        <end position="303"/>
    </location>
</feature>
<evidence type="ECO:0000256" key="4">
    <source>
        <dbReference type="ARBA" id="ARBA00022692"/>
    </source>
</evidence>
<dbReference type="Pfam" id="PF02687">
    <property type="entry name" value="FtsX"/>
    <property type="match status" value="1"/>
</dbReference>
<dbReference type="InterPro" id="IPR051447">
    <property type="entry name" value="Lipoprotein-release_system"/>
</dbReference>
<keyword evidence="6 7" id="KW-0472">Membrane</keyword>
<dbReference type="PANTHER" id="PTHR30489:SF0">
    <property type="entry name" value="LIPOPROTEIN-RELEASING SYSTEM TRANSMEMBRANE PROTEIN LOLE"/>
    <property type="match status" value="1"/>
</dbReference>
<dbReference type="EMBL" id="DSTK01000040">
    <property type="protein sequence ID" value="HFK98565.1"/>
    <property type="molecule type" value="Genomic_DNA"/>
</dbReference>
<feature type="transmembrane region" description="Helical" evidence="7">
    <location>
        <begin position="20"/>
        <end position="44"/>
    </location>
</feature>
<reference evidence="9" key="1">
    <citation type="journal article" date="2020" name="mSystems">
        <title>Genome- and Community-Level Interaction Insights into Carbon Utilization and Element Cycling Functions of Hydrothermarchaeota in Hydrothermal Sediment.</title>
        <authorList>
            <person name="Zhou Z."/>
            <person name="Liu Y."/>
            <person name="Xu W."/>
            <person name="Pan J."/>
            <person name="Luo Z.H."/>
            <person name="Li M."/>
        </authorList>
    </citation>
    <scope>NUCLEOTIDE SEQUENCE [LARGE SCALE GENOMIC DNA]</scope>
    <source>
        <strain evidence="9">SpSt-456</strain>
    </source>
</reference>
<keyword evidence="5 7" id="KW-1133">Transmembrane helix</keyword>
<gene>
    <name evidence="9" type="ORF">ENS06_14725</name>
</gene>
<comment type="similarity">
    <text evidence="2">Belongs to the ABC-4 integral membrane protein family. LolC/E subfamily.</text>
</comment>
<dbReference type="GO" id="GO:0098797">
    <property type="term" value="C:plasma membrane protein complex"/>
    <property type="evidence" value="ECO:0007669"/>
    <property type="project" value="TreeGrafter"/>
</dbReference>
<evidence type="ECO:0000256" key="5">
    <source>
        <dbReference type="ARBA" id="ARBA00022989"/>
    </source>
</evidence>
<comment type="caution">
    <text evidence="9">The sequence shown here is derived from an EMBL/GenBank/DDBJ whole genome shotgun (WGS) entry which is preliminary data.</text>
</comment>
<organism evidence="9">
    <name type="scientific">Desulfacinum infernum</name>
    <dbReference type="NCBI Taxonomy" id="35837"/>
    <lineage>
        <taxon>Bacteria</taxon>
        <taxon>Pseudomonadati</taxon>
        <taxon>Thermodesulfobacteriota</taxon>
        <taxon>Syntrophobacteria</taxon>
        <taxon>Syntrophobacterales</taxon>
        <taxon>Syntrophobacteraceae</taxon>
        <taxon>Desulfacinum</taxon>
    </lineage>
</organism>
<accession>A0A832A3M0</accession>
<feature type="domain" description="ABC3 transporter permease C-terminal" evidence="8">
    <location>
        <begin position="282"/>
        <end position="406"/>
    </location>
</feature>
<evidence type="ECO:0000256" key="6">
    <source>
        <dbReference type="ARBA" id="ARBA00023136"/>
    </source>
</evidence>
<evidence type="ECO:0000313" key="9">
    <source>
        <dbReference type="EMBL" id="HFK98565.1"/>
    </source>
</evidence>
<dbReference type="AlphaFoldDB" id="A0A832A3M0"/>
<keyword evidence="4 7" id="KW-0812">Transmembrane</keyword>
<evidence type="ECO:0000256" key="1">
    <source>
        <dbReference type="ARBA" id="ARBA00004651"/>
    </source>
</evidence>
<evidence type="ECO:0000256" key="7">
    <source>
        <dbReference type="SAM" id="Phobius"/>
    </source>
</evidence>
<feature type="transmembrane region" description="Helical" evidence="7">
    <location>
        <begin position="324"/>
        <end position="353"/>
    </location>
</feature>
<dbReference type="InterPro" id="IPR003838">
    <property type="entry name" value="ABC3_permease_C"/>
</dbReference>
<dbReference type="PANTHER" id="PTHR30489">
    <property type="entry name" value="LIPOPROTEIN-RELEASING SYSTEM TRANSMEMBRANE PROTEIN LOLE"/>
    <property type="match status" value="1"/>
</dbReference>
<protein>
    <submittedName>
        <fullName evidence="9">ABC transporter permease</fullName>
    </submittedName>
</protein>
<name>A0A832A3M0_9BACT</name>
<comment type="subcellular location">
    <subcellularLocation>
        <location evidence="1">Cell membrane</location>
        <topology evidence="1">Multi-pass membrane protein</topology>
    </subcellularLocation>
</comment>
<evidence type="ECO:0000259" key="8">
    <source>
        <dbReference type="Pfam" id="PF02687"/>
    </source>
</evidence>
<sequence length="414" mass="45530">MGAWFRIAARNLIKNKRRSLLTMLAIAFGYGAVNLFGGFTAYMYEGLREGAVYGTMRGHLTLFKEGFLEKGQLDPTAYLLSPEELQAVEAVCRCLPQVVLATPQMGFTGLISNGKVSTIFIGRGVMASALREIWTRRFLTRVQEFDGRPLDDAVPDGVAVSRGLARLVDLKLDATAVVLANTVDGLVNALDVTVAQMIDVGASALEDKVLLAPLGFARSLLDTQGADRVVLLLERYEQTETVRARLGAALKQAGLPVEIRNWIELSPEYTRTKKMFDMIFFFVFVIVFVIVVMSVVNTMSMAVMERIREIGTLRALGLKRRGVLVLFGLESLLLGLVGGVLGMGVTTLGWFWVKVAEPMWTPPTMVRPIPLKIFFVPEYLGFSWLVMVGLCLLASVVPARRAARQNVVEALGHV</sequence>